<accession>A0ABN2MTN9</accession>
<feature type="transmembrane region" description="Helical" evidence="1">
    <location>
        <begin position="385"/>
        <end position="405"/>
    </location>
</feature>
<evidence type="ECO:0000313" key="3">
    <source>
        <dbReference type="Proteomes" id="UP001501746"/>
    </source>
</evidence>
<keyword evidence="3" id="KW-1185">Reference proteome</keyword>
<comment type="caution">
    <text evidence="2">The sequence shown here is derived from an EMBL/GenBank/DDBJ whole genome shotgun (WGS) entry which is preliminary data.</text>
</comment>
<dbReference type="RefSeq" id="WP_157427433.1">
    <property type="nucleotide sequence ID" value="NZ_BAAANK010000006.1"/>
</dbReference>
<reference evidence="2 3" key="1">
    <citation type="journal article" date="2019" name="Int. J. Syst. Evol. Microbiol.">
        <title>The Global Catalogue of Microorganisms (GCM) 10K type strain sequencing project: providing services to taxonomists for standard genome sequencing and annotation.</title>
        <authorList>
            <consortium name="The Broad Institute Genomics Platform"/>
            <consortium name="The Broad Institute Genome Sequencing Center for Infectious Disease"/>
            <person name="Wu L."/>
            <person name="Ma J."/>
        </authorList>
    </citation>
    <scope>NUCLEOTIDE SEQUENCE [LARGE SCALE GENOMIC DNA]</scope>
    <source>
        <strain evidence="2 3">JCM 14323</strain>
    </source>
</reference>
<evidence type="ECO:0000256" key="1">
    <source>
        <dbReference type="SAM" id="Phobius"/>
    </source>
</evidence>
<name>A0ABN2MTN9_9MICO</name>
<feature type="transmembrane region" description="Helical" evidence="1">
    <location>
        <begin position="250"/>
        <end position="271"/>
    </location>
</feature>
<feature type="transmembrane region" description="Helical" evidence="1">
    <location>
        <begin position="21"/>
        <end position="37"/>
    </location>
</feature>
<feature type="transmembrane region" description="Helical" evidence="1">
    <location>
        <begin position="49"/>
        <end position="66"/>
    </location>
</feature>
<proteinExistence type="predicted"/>
<feature type="transmembrane region" description="Helical" evidence="1">
    <location>
        <begin position="111"/>
        <end position="129"/>
    </location>
</feature>
<evidence type="ECO:0000313" key="2">
    <source>
        <dbReference type="EMBL" id="GAA1838426.1"/>
    </source>
</evidence>
<evidence type="ECO:0008006" key="4">
    <source>
        <dbReference type="Google" id="ProtNLM"/>
    </source>
</evidence>
<gene>
    <name evidence="2" type="ORF">GCM10009750_25070</name>
</gene>
<organism evidence="2 3">
    <name type="scientific">Agromyces salentinus</name>
    <dbReference type="NCBI Taxonomy" id="269421"/>
    <lineage>
        <taxon>Bacteria</taxon>
        <taxon>Bacillati</taxon>
        <taxon>Actinomycetota</taxon>
        <taxon>Actinomycetes</taxon>
        <taxon>Micrococcales</taxon>
        <taxon>Microbacteriaceae</taxon>
        <taxon>Agromyces</taxon>
    </lineage>
</organism>
<dbReference type="InterPro" id="IPR051533">
    <property type="entry name" value="WaaL-like"/>
</dbReference>
<protein>
    <recommendedName>
        <fullName evidence="4">O-antigen ligase domain-containing protein</fullName>
    </recommendedName>
</protein>
<keyword evidence="1" id="KW-0472">Membrane</keyword>
<sequence length="416" mass="44231">MTTSGERTLTPLVGRHAERPPRYFSGLAFVLLLVLTSRGLLELVVAKQAAYIVQAAAAFALLLLLRRRAAIIPGTWRPGNYLAVYALACSGLVSTFLTVHRWNMGSATAPLLYVATLTAIGLLLCWGSDVDRRSDAIIAMIPAATGVLLVQVAAATGQQYFGWEELSGTDFGTFGDQARPSGLTGSYLHYPLVLSVLGIMVFGGWVRKHSSMLALATAVAIYGILTSYSRSGMMILALTILVALLLGRTVATRIVAIIGLTLASTIALLAFSDNPILNRAVSALDVSSAGNVGRVEQWANGIASWLDSTLLFGGYTGLVTNISRNFGDGISLGVVESSLLQQLLNLGIVGAFATYWLLVAIIRAVPRDDTWVRAGLVACVLQTMIYQSIEVLPYVALLAIMPLVFTHEASRSGGIS</sequence>
<dbReference type="Proteomes" id="UP001501746">
    <property type="component" value="Unassembled WGS sequence"/>
</dbReference>
<dbReference type="PANTHER" id="PTHR37422:SF13">
    <property type="entry name" value="LIPOPOLYSACCHARIDE BIOSYNTHESIS PROTEIN PA4999-RELATED"/>
    <property type="match status" value="1"/>
</dbReference>
<dbReference type="EMBL" id="BAAANK010000006">
    <property type="protein sequence ID" value="GAA1838426.1"/>
    <property type="molecule type" value="Genomic_DNA"/>
</dbReference>
<dbReference type="PANTHER" id="PTHR37422">
    <property type="entry name" value="TEICHURONIC ACID BIOSYNTHESIS PROTEIN TUAE"/>
    <property type="match status" value="1"/>
</dbReference>
<keyword evidence="1" id="KW-0812">Transmembrane</keyword>
<feature type="transmembrane region" description="Helical" evidence="1">
    <location>
        <begin position="213"/>
        <end position="244"/>
    </location>
</feature>
<feature type="transmembrane region" description="Helical" evidence="1">
    <location>
        <begin position="343"/>
        <end position="365"/>
    </location>
</feature>
<keyword evidence="1" id="KW-1133">Transmembrane helix</keyword>
<feature type="transmembrane region" description="Helical" evidence="1">
    <location>
        <begin position="78"/>
        <end position="99"/>
    </location>
</feature>
<feature type="transmembrane region" description="Helical" evidence="1">
    <location>
        <begin position="136"/>
        <end position="156"/>
    </location>
</feature>
<feature type="transmembrane region" description="Helical" evidence="1">
    <location>
        <begin position="187"/>
        <end position="206"/>
    </location>
</feature>